<dbReference type="GO" id="GO:0005829">
    <property type="term" value="C:cytosol"/>
    <property type="evidence" value="ECO:0007669"/>
    <property type="project" value="TreeGrafter"/>
</dbReference>
<dbReference type="InterPro" id="IPR015944">
    <property type="entry name" value="Gly-tRNA-synth_bsu"/>
</dbReference>
<dbReference type="Pfam" id="PF02092">
    <property type="entry name" value="tRNA_synt_2f"/>
    <property type="match status" value="1"/>
</dbReference>
<name>A0A7S8CBH0_9BACI</name>
<evidence type="ECO:0000313" key="9">
    <source>
        <dbReference type="EMBL" id="QPC46915.1"/>
    </source>
</evidence>
<evidence type="ECO:0000256" key="7">
    <source>
        <dbReference type="ARBA" id="ARBA00047937"/>
    </source>
</evidence>
<evidence type="ECO:0000256" key="1">
    <source>
        <dbReference type="ARBA" id="ARBA00008226"/>
    </source>
</evidence>
<reference evidence="9 10" key="1">
    <citation type="submission" date="2019-07" db="EMBL/GenBank/DDBJ databases">
        <title>Genome sequence of 2 isolates from Red Sea Mangroves.</title>
        <authorList>
            <person name="Sefrji F."/>
            <person name="Michoud G."/>
            <person name="Merlino G."/>
            <person name="Daffonchio D."/>
        </authorList>
    </citation>
    <scope>NUCLEOTIDE SEQUENCE [LARGE SCALE GENOMIC DNA]</scope>
    <source>
        <strain evidence="9 10">R1DC41</strain>
    </source>
</reference>
<dbReference type="PRINTS" id="PR01045">
    <property type="entry name" value="TRNASYNTHGB"/>
</dbReference>
<dbReference type="GO" id="GO:0005524">
    <property type="term" value="F:ATP binding"/>
    <property type="evidence" value="ECO:0007669"/>
    <property type="project" value="UniProtKB-UniRule"/>
</dbReference>
<comment type="catalytic activity">
    <reaction evidence="7 8">
        <text>tRNA(Gly) + glycine + ATP = glycyl-tRNA(Gly) + AMP + diphosphate</text>
        <dbReference type="Rhea" id="RHEA:16013"/>
        <dbReference type="Rhea" id="RHEA-COMP:9664"/>
        <dbReference type="Rhea" id="RHEA-COMP:9683"/>
        <dbReference type="ChEBI" id="CHEBI:30616"/>
        <dbReference type="ChEBI" id="CHEBI:33019"/>
        <dbReference type="ChEBI" id="CHEBI:57305"/>
        <dbReference type="ChEBI" id="CHEBI:78442"/>
        <dbReference type="ChEBI" id="CHEBI:78522"/>
        <dbReference type="ChEBI" id="CHEBI:456215"/>
        <dbReference type="EC" id="6.1.1.14"/>
    </reaction>
</comment>
<evidence type="ECO:0000313" key="10">
    <source>
        <dbReference type="Proteomes" id="UP000593626"/>
    </source>
</evidence>
<evidence type="ECO:0000256" key="8">
    <source>
        <dbReference type="HAMAP-Rule" id="MF_00255"/>
    </source>
</evidence>
<evidence type="ECO:0000256" key="6">
    <source>
        <dbReference type="ARBA" id="ARBA00023146"/>
    </source>
</evidence>
<dbReference type="GO" id="GO:0004820">
    <property type="term" value="F:glycine-tRNA ligase activity"/>
    <property type="evidence" value="ECO:0007669"/>
    <property type="project" value="UniProtKB-UniRule"/>
</dbReference>
<gene>
    <name evidence="8" type="primary">glyS</name>
    <name evidence="9" type="ORF">G8O30_08050</name>
</gene>
<dbReference type="InterPro" id="IPR006194">
    <property type="entry name" value="Gly-tRNA-synth_heterodimer"/>
</dbReference>
<keyword evidence="5 8" id="KW-0648">Protein biosynthesis</keyword>
<keyword evidence="8" id="KW-0963">Cytoplasm</keyword>
<protein>
    <recommendedName>
        <fullName evidence="8">Glycine--tRNA ligase beta subunit</fullName>
        <ecNumber evidence="8">6.1.1.14</ecNumber>
    </recommendedName>
    <alternativeName>
        <fullName evidence="8">Glycyl-tRNA synthetase beta subunit</fullName>
        <shortName evidence="8">GlyRS</shortName>
    </alternativeName>
</protein>
<keyword evidence="10" id="KW-1185">Reference proteome</keyword>
<dbReference type="NCBIfam" id="TIGR00211">
    <property type="entry name" value="glyS"/>
    <property type="match status" value="1"/>
</dbReference>
<dbReference type="HAMAP" id="MF_00255">
    <property type="entry name" value="Gly_tRNA_synth_beta"/>
    <property type="match status" value="1"/>
</dbReference>
<dbReference type="PANTHER" id="PTHR30075:SF2">
    <property type="entry name" value="GLYCINE--TRNA LIGASE, CHLOROPLASTIC_MITOCHONDRIAL 2"/>
    <property type="match status" value="1"/>
</dbReference>
<keyword evidence="2 8" id="KW-0436">Ligase</keyword>
<keyword evidence="3 8" id="KW-0547">Nucleotide-binding</keyword>
<keyword evidence="4 8" id="KW-0067">ATP-binding</keyword>
<sequence>MTKDLLLEIGLEEMPARFVTQSSEDLEGKVRDWLVEQGLSFASIERFSTPRRLAVRVNGLVSQQEDKEEIAKGPAKKIAVNENGEWTKAAVGFVKGQGGTVDDLFFQEIKGIEYVHVKKFTKGKSTIDLLPQLEKIVISLTFPKNMKWGSNDLRYVRPIKWLACMFGSEVIPFSVVGVETGRTSQGHRFLGKETAIEEPSTYEKQLLAEYVVVDAFARKEAIVSQLEKLAEEKGWIIPVDPNLLEEVTNLVEYPTALFGAFEEAFLTLPEEVLITSMKEHQRYFPVKSQGDTLLPFFVTVRNGNHEHMEKVAKGNEKVLRARLSDADFFYKEDQKKDIESFNKKLAAIVYQVEIGTLAEKVERITKLTSFVSDKLHLESETRTKAVRAAEISKFDLVSQMVYEFPELQGTMGRDYATRLGEEAEVAQAIEEHYQPRSAEDTTAESKIGAIVAISDKLDTIASSFAIGRIPTGSQDPYALRRQATGIVLTLMDHSFGLSLKELFNEAVTLLLEKGIGQKDKQQLVEELTEFFTARVKQVCLDRGVRHDIIDAVLSGGLENIPALVERAIVLDDQKNNEEFKPVMESLGRVINLSKKLEGTPSINKDLAEHDAEKALIDAVVALSENTSELKNMDQMYNQLKGLQPVIDQYFEHTMVMVDDEGIKHNRLSTLATLAAIILPFVDPSLVLVKS</sequence>
<evidence type="ECO:0000256" key="5">
    <source>
        <dbReference type="ARBA" id="ARBA00022917"/>
    </source>
</evidence>
<dbReference type="Proteomes" id="UP000593626">
    <property type="component" value="Chromosome"/>
</dbReference>
<organism evidence="9 10">
    <name type="scientific">Mangrovibacillus cuniculi</name>
    <dbReference type="NCBI Taxonomy" id="2593652"/>
    <lineage>
        <taxon>Bacteria</taxon>
        <taxon>Bacillati</taxon>
        <taxon>Bacillota</taxon>
        <taxon>Bacilli</taxon>
        <taxon>Bacillales</taxon>
        <taxon>Bacillaceae</taxon>
        <taxon>Mangrovibacillus</taxon>
    </lineage>
</organism>
<comment type="similarity">
    <text evidence="1 8">Belongs to the class-II aminoacyl-tRNA synthetase family.</text>
</comment>
<dbReference type="AlphaFoldDB" id="A0A7S8CBH0"/>
<dbReference type="PANTHER" id="PTHR30075">
    <property type="entry name" value="GLYCYL-TRNA SYNTHETASE"/>
    <property type="match status" value="1"/>
</dbReference>
<comment type="subunit">
    <text evidence="8">Tetramer of two alpha and two beta subunits.</text>
</comment>
<dbReference type="SUPFAM" id="SSF109604">
    <property type="entry name" value="HD-domain/PDEase-like"/>
    <property type="match status" value="1"/>
</dbReference>
<dbReference type="EC" id="6.1.1.14" evidence="8"/>
<accession>A0A7S8CBH0</accession>
<evidence type="ECO:0000256" key="2">
    <source>
        <dbReference type="ARBA" id="ARBA00022598"/>
    </source>
</evidence>
<comment type="subcellular location">
    <subcellularLocation>
        <location evidence="8">Cytoplasm</location>
    </subcellularLocation>
</comment>
<proteinExistence type="inferred from homology"/>
<dbReference type="RefSeq" id="WP_239671583.1">
    <property type="nucleotide sequence ID" value="NZ_CP049742.1"/>
</dbReference>
<dbReference type="KEGG" id="mcui:G8O30_08050"/>
<evidence type="ECO:0000256" key="4">
    <source>
        <dbReference type="ARBA" id="ARBA00022840"/>
    </source>
</evidence>
<dbReference type="EMBL" id="CP049742">
    <property type="protein sequence ID" value="QPC46915.1"/>
    <property type="molecule type" value="Genomic_DNA"/>
</dbReference>
<dbReference type="GO" id="GO:0006426">
    <property type="term" value="P:glycyl-tRNA aminoacylation"/>
    <property type="evidence" value="ECO:0007669"/>
    <property type="project" value="UniProtKB-UniRule"/>
</dbReference>
<evidence type="ECO:0000256" key="3">
    <source>
        <dbReference type="ARBA" id="ARBA00022741"/>
    </source>
</evidence>
<keyword evidence="6 8" id="KW-0030">Aminoacyl-tRNA synthetase</keyword>
<dbReference type="PROSITE" id="PS50861">
    <property type="entry name" value="AA_TRNA_LIGASE_II_GLYAB"/>
    <property type="match status" value="1"/>
</dbReference>